<dbReference type="Proteomes" id="UP001156870">
    <property type="component" value="Unassembled WGS sequence"/>
</dbReference>
<dbReference type="PANTHER" id="PTHR10605">
    <property type="entry name" value="HEPARAN SULFATE SULFOTRANSFERASE"/>
    <property type="match status" value="1"/>
</dbReference>
<evidence type="ECO:0000259" key="3">
    <source>
        <dbReference type="Pfam" id="PF00685"/>
    </source>
</evidence>
<proteinExistence type="predicted"/>
<keyword evidence="2" id="KW-0325">Glycoprotein</keyword>
<name>A0AA37WKT4_9GAMM</name>
<organism evidence="4 5">
    <name type="scientific">Marinibactrum halimedae</name>
    <dbReference type="NCBI Taxonomy" id="1444977"/>
    <lineage>
        <taxon>Bacteria</taxon>
        <taxon>Pseudomonadati</taxon>
        <taxon>Pseudomonadota</taxon>
        <taxon>Gammaproteobacteria</taxon>
        <taxon>Cellvibrionales</taxon>
        <taxon>Cellvibrionaceae</taxon>
        <taxon>Marinibactrum</taxon>
    </lineage>
</organism>
<reference evidence="4 5" key="1">
    <citation type="journal article" date="2014" name="Int. J. Syst. Evol. Microbiol.">
        <title>Complete genome sequence of Corynebacterium casei LMG S-19264T (=DSM 44701T), isolated from a smear-ripened cheese.</title>
        <authorList>
            <consortium name="US DOE Joint Genome Institute (JGI-PGF)"/>
            <person name="Walter F."/>
            <person name="Albersmeier A."/>
            <person name="Kalinowski J."/>
            <person name="Ruckert C."/>
        </authorList>
    </citation>
    <scope>NUCLEOTIDE SEQUENCE [LARGE SCALE GENOMIC DNA]</scope>
    <source>
        <strain evidence="4 5">NBRC 110095</strain>
    </source>
</reference>
<accession>A0AA37WKT4</accession>
<dbReference type="Pfam" id="PF00685">
    <property type="entry name" value="Sulfotransfer_1"/>
    <property type="match status" value="1"/>
</dbReference>
<dbReference type="RefSeq" id="WP_232595436.1">
    <property type="nucleotide sequence ID" value="NZ_BSPD01000010.1"/>
</dbReference>
<gene>
    <name evidence="4" type="ORF">GCM10007877_02740</name>
</gene>
<sequence>MSSDKVVMDERQMANFFKSFELSTEFRNILHSEKPLFYHLPRLIKGTIEYQFLSYYFSYVPNWRMTVRKMISKDRIAPNYIMTGPGKSGSSDLVSHLLFHPNVVAPLLKEPKLHRRQNWRAGFPKVKEIRKLEKKTGHPIRCGYLDPELHNLYVMDTLHALNPDCKVIITLRDPVDRAYSYWKWEVFVGGKRLEQSSKGQHFRSFSDYIARALSLFPSIPMESVAGMPVLESGIYHKAVELWIERFGRDNVLVMDVADYFRERQPVLDKVQNFLELPVMEIPEYTKKANENPMKLPPPDPHTLAALAKFYQPYNQKLFELLGTKFSWQLP</sequence>
<dbReference type="EMBL" id="BSPD01000010">
    <property type="protein sequence ID" value="GLS24560.1"/>
    <property type="molecule type" value="Genomic_DNA"/>
</dbReference>
<dbReference type="PANTHER" id="PTHR10605:SF56">
    <property type="entry name" value="BIFUNCTIONAL HEPARAN SULFATE N-DEACETYLASE_N-SULFOTRANSFERASE"/>
    <property type="match status" value="1"/>
</dbReference>
<keyword evidence="1" id="KW-0808">Transferase</keyword>
<dbReference type="SUPFAM" id="SSF52540">
    <property type="entry name" value="P-loop containing nucleoside triphosphate hydrolases"/>
    <property type="match status" value="1"/>
</dbReference>
<dbReference type="GO" id="GO:0008146">
    <property type="term" value="F:sulfotransferase activity"/>
    <property type="evidence" value="ECO:0007669"/>
    <property type="project" value="InterPro"/>
</dbReference>
<keyword evidence="5" id="KW-1185">Reference proteome</keyword>
<feature type="domain" description="Sulfotransferase" evidence="3">
    <location>
        <begin position="158"/>
        <end position="289"/>
    </location>
</feature>
<comment type="caution">
    <text evidence="4">The sequence shown here is derived from an EMBL/GenBank/DDBJ whole genome shotgun (WGS) entry which is preliminary data.</text>
</comment>
<evidence type="ECO:0000313" key="4">
    <source>
        <dbReference type="EMBL" id="GLS24560.1"/>
    </source>
</evidence>
<evidence type="ECO:0000313" key="5">
    <source>
        <dbReference type="Proteomes" id="UP001156870"/>
    </source>
</evidence>
<evidence type="ECO:0000256" key="2">
    <source>
        <dbReference type="ARBA" id="ARBA00023180"/>
    </source>
</evidence>
<evidence type="ECO:0000256" key="1">
    <source>
        <dbReference type="ARBA" id="ARBA00022679"/>
    </source>
</evidence>
<protein>
    <recommendedName>
        <fullName evidence="3">Sulfotransferase domain-containing protein</fullName>
    </recommendedName>
</protein>
<dbReference type="InterPro" id="IPR000863">
    <property type="entry name" value="Sulfotransferase_dom"/>
</dbReference>
<dbReference type="Gene3D" id="3.40.50.300">
    <property type="entry name" value="P-loop containing nucleotide triphosphate hydrolases"/>
    <property type="match status" value="1"/>
</dbReference>
<dbReference type="AlphaFoldDB" id="A0AA37WKT4"/>
<dbReference type="InterPro" id="IPR037359">
    <property type="entry name" value="NST/OST"/>
</dbReference>
<dbReference type="InterPro" id="IPR027417">
    <property type="entry name" value="P-loop_NTPase"/>
</dbReference>